<proteinExistence type="predicted"/>
<protein>
    <recommendedName>
        <fullName evidence="3">Lipoprotein</fullName>
    </recommendedName>
</protein>
<name>A0A0M0L5N4_9BACI</name>
<dbReference type="PATRIC" id="fig|284581.3.peg.2332"/>
<evidence type="ECO:0000313" key="1">
    <source>
        <dbReference type="EMBL" id="KOO46386.1"/>
    </source>
</evidence>
<dbReference type="PROSITE" id="PS51257">
    <property type="entry name" value="PROKAR_LIPOPROTEIN"/>
    <property type="match status" value="1"/>
</dbReference>
<sequence length="203" mass="23288">MKKLLYTVVLASVLGACSYETEGAKTDKVESKVEKEEHTLSKEESRYVDLIKKGDYQTVIAECEKLKDENHQTFRNIAAAFKTYNELKDERFSDHTGELNYNAIRIYLNSATFTPAELTGDMNELRRNVNKKLSFYATNAKKDTNKKIEIGMTKKEVLDRWGRPEVIHNKSEINGESEAWTYMQGIISFKGETVESVQEIRGI</sequence>
<dbReference type="RefSeq" id="WP_053401468.1">
    <property type="nucleotide sequence ID" value="NZ_LILC01000013.1"/>
</dbReference>
<evidence type="ECO:0000313" key="2">
    <source>
        <dbReference type="Proteomes" id="UP000037558"/>
    </source>
</evidence>
<dbReference type="Proteomes" id="UP000037558">
    <property type="component" value="Unassembled WGS sequence"/>
</dbReference>
<dbReference type="STRING" id="284581.AMD01_11135"/>
<accession>A0A0M0L5N4</accession>
<keyword evidence="2" id="KW-1185">Reference proteome</keyword>
<gene>
    <name evidence="1" type="ORF">AMD01_11135</name>
</gene>
<dbReference type="AlphaFoldDB" id="A0A0M0L5N4"/>
<evidence type="ECO:0008006" key="3">
    <source>
        <dbReference type="Google" id="ProtNLM"/>
    </source>
</evidence>
<organism evidence="1 2">
    <name type="scientific">Priestia koreensis</name>
    <dbReference type="NCBI Taxonomy" id="284581"/>
    <lineage>
        <taxon>Bacteria</taxon>
        <taxon>Bacillati</taxon>
        <taxon>Bacillota</taxon>
        <taxon>Bacilli</taxon>
        <taxon>Bacillales</taxon>
        <taxon>Bacillaceae</taxon>
        <taxon>Priestia</taxon>
    </lineage>
</organism>
<dbReference type="EMBL" id="LILC01000013">
    <property type="protein sequence ID" value="KOO46386.1"/>
    <property type="molecule type" value="Genomic_DNA"/>
</dbReference>
<dbReference type="OrthoDB" id="9794377at2"/>
<reference evidence="2" key="1">
    <citation type="submission" date="2015-08" db="EMBL/GenBank/DDBJ databases">
        <title>Fjat-14210 dsm16467.</title>
        <authorList>
            <person name="Liu B."/>
            <person name="Wang J."/>
            <person name="Zhu Y."/>
            <person name="Liu G."/>
            <person name="Chen Q."/>
            <person name="Chen Z."/>
            <person name="Lan J."/>
            <person name="Che J."/>
            <person name="Ge C."/>
            <person name="Shi H."/>
            <person name="Pan Z."/>
            <person name="Liu X."/>
        </authorList>
    </citation>
    <scope>NUCLEOTIDE SEQUENCE [LARGE SCALE GENOMIC DNA]</scope>
    <source>
        <strain evidence="2">DSM 16467</strain>
    </source>
</reference>
<comment type="caution">
    <text evidence="1">The sequence shown here is derived from an EMBL/GenBank/DDBJ whole genome shotgun (WGS) entry which is preliminary data.</text>
</comment>